<proteinExistence type="inferred from homology"/>
<dbReference type="PANTHER" id="PTHR47941">
    <property type="entry name" value="PENTATRICOPEPTIDE REPEAT-CONTAINING PROTEIN 3, MITOCHONDRIAL"/>
    <property type="match status" value="1"/>
</dbReference>
<evidence type="ECO:0000313" key="4">
    <source>
        <dbReference type="EMBL" id="WVZ23729.1"/>
    </source>
</evidence>
<feature type="repeat" description="PPR" evidence="3">
    <location>
        <begin position="9"/>
        <end position="43"/>
    </location>
</feature>
<dbReference type="EMBL" id="CP144700">
    <property type="protein sequence ID" value="WVZ23729.1"/>
    <property type="molecule type" value="Genomic_DNA"/>
</dbReference>
<organism evidence="4 5">
    <name type="scientific">Vigna mungo</name>
    <name type="common">Black gram</name>
    <name type="synonym">Phaseolus mungo</name>
    <dbReference type="NCBI Taxonomy" id="3915"/>
    <lineage>
        <taxon>Eukaryota</taxon>
        <taxon>Viridiplantae</taxon>
        <taxon>Streptophyta</taxon>
        <taxon>Embryophyta</taxon>
        <taxon>Tracheophyta</taxon>
        <taxon>Spermatophyta</taxon>
        <taxon>Magnoliopsida</taxon>
        <taxon>eudicotyledons</taxon>
        <taxon>Gunneridae</taxon>
        <taxon>Pentapetalae</taxon>
        <taxon>rosids</taxon>
        <taxon>fabids</taxon>
        <taxon>Fabales</taxon>
        <taxon>Fabaceae</taxon>
        <taxon>Papilionoideae</taxon>
        <taxon>50 kb inversion clade</taxon>
        <taxon>NPAAA clade</taxon>
        <taxon>indigoferoid/millettioid clade</taxon>
        <taxon>Phaseoleae</taxon>
        <taxon>Vigna</taxon>
    </lineage>
</organism>
<evidence type="ECO:0000256" key="1">
    <source>
        <dbReference type="ARBA" id="ARBA00007626"/>
    </source>
</evidence>
<evidence type="ECO:0000313" key="5">
    <source>
        <dbReference type="Proteomes" id="UP001374535"/>
    </source>
</evidence>
<dbReference type="Pfam" id="PF13041">
    <property type="entry name" value="PPR_2"/>
    <property type="match status" value="1"/>
</dbReference>
<dbReference type="AlphaFoldDB" id="A0AAQ3P9C0"/>
<comment type="similarity">
    <text evidence="1">Belongs to the PPR family. P subfamily.</text>
</comment>
<feature type="repeat" description="PPR" evidence="3">
    <location>
        <begin position="44"/>
        <end position="78"/>
    </location>
</feature>
<dbReference type="PROSITE" id="PS51375">
    <property type="entry name" value="PPR"/>
    <property type="match status" value="2"/>
</dbReference>
<dbReference type="InterPro" id="IPR011990">
    <property type="entry name" value="TPR-like_helical_dom_sf"/>
</dbReference>
<evidence type="ECO:0008006" key="6">
    <source>
        <dbReference type="Google" id="ProtNLM"/>
    </source>
</evidence>
<dbReference type="Proteomes" id="UP001374535">
    <property type="component" value="Chromosome 1"/>
</dbReference>
<dbReference type="Gene3D" id="1.25.40.10">
    <property type="entry name" value="Tetratricopeptide repeat domain"/>
    <property type="match status" value="1"/>
</dbReference>
<keyword evidence="5" id="KW-1185">Reference proteome</keyword>
<name>A0AAQ3P9C0_VIGMU</name>
<dbReference type="InterPro" id="IPR002885">
    <property type="entry name" value="PPR_rpt"/>
</dbReference>
<protein>
    <recommendedName>
        <fullName evidence="6">Pentatricopeptide repeat-containing protein</fullName>
    </recommendedName>
</protein>
<gene>
    <name evidence="4" type="ORF">V8G54_002273</name>
</gene>
<sequence>MVANDVDHCEWSYSSKLMGLVKNKRVSEVVELFNKMKEEYVMPDIFCINVIIKGFVNDENLDGAKEWFNEIVNFGLHPHKTTFDILVPFLLDKLFHEGMNSKAMEIVGMTELFLNYYLNCVDEKTLAAIHKYYGC</sequence>
<reference evidence="4 5" key="1">
    <citation type="journal article" date="2023" name="Life. Sci Alliance">
        <title>Evolutionary insights into 3D genome organization and epigenetic landscape of Vigna mungo.</title>
        <authorList>
            <person name="Junaid A."/>
            <person name="Singh B."/>
            <person name="Bhatia S."/>
        </authorList>
    </citation>
    <scope>NUCLEOTIDE SEQUENCE [LARGE SCALE GENOMIC DNA]</scope>
    <source>
        <strain evidence="4">Urdbean</strain>
    </source>
</reference>
<evidence type="ECO:0000256" key="2">
    <source>
        <dbReference type="ARBA" id="ARBA00022737"/>
    </source>
</evidence>
<dbReference type="NCBIfam" id="TIGR00756">
    <property type="entry name" value="PPR"/>
    <property type="match status" value="2"/>
</dbReference>
<evidence type="ECO:0000256" key="3">
    <source>
        <dbReference type="PROSITE-ProRule" id="PRU00708"/>
    </source>
</evidence>
<keyword evidence="2" id="KW-0677">Repeat</keyword>
<accession>A0AAQ3P9C0</accession>